<dbReference type="Proteomes" id="UP000490386">
    <property type="component" value="Unassembled WGS sequence"/>
</dbReference>
<gene>
    <name evidence="4" type="ORF">F8O03_02740</name>
</gene>
<dbReference type="Pfam" id="PF04324">
    <property type="entry name" value="Fer2_BFD"/>
    <property type="match status" value="1"/>
</dbReference>
<comment type="caution">
    <text evidence="4">The sequence shown here is derived from an EMBL/GenBank/DDBJ whole genome shotgun (WGS) entry which is preliminary data.</text>
</comment>
<keyword evidence="1" id="KW-0560">Oxidoreductase</keyword>
<dbReference type="InterPro" id="IPR023753">
    <property type="entry name" value="FAD/NAD-binding_dom"/>
</dbReference>
<dbReference type="PIRSF" id="PIRSF037495">
    <property type="entry name" value="Opine_OX_OoxA/HcnB"/>
    <property type="match status" value="1"/>
</dbReference>
<dbReference type="Gene3D" id="3.40.50.720">
    <property type="entry name" value="NAD(P)-binding Rossmann-like Domain"/>
    <property type="match status" value="1"/>
</dbReference>
<dbReference type="InterPro" id="IPR036188">
    <property type="entry name" value="FAD/NAD-bd_sf"/>
</dbReference>
<dbReference type="PANTHER" id="PTHR42949:SF3">
    <property type="entry name" value="ANAEROBIC GLYCEROL-3-PHOSPHATE DEHYDROGENASE SUBUNIT B"/>
    <property type="match status" value="1"/>
</dbReference>
<reference evidence="4 5" key="1">
    <citation type="submission" date="2019-09" db="EMBL/GenBank/DDBJ databases">
        <title>Phylogeny of genus Pseudoclavibacter and closely related genus.</title>
        <authorList>
            <person name="Li Y."/>
        </authorList>
    </citation>
    <scope>NUCLEOTIDE SEQUENCE [LARGE SCALE GENOMIC DNA]</scope>
    <source>
        <strain evidence="4 5">THG-MD12</strain>
    </source>
</reference>
<proteinExistence type="predicted"/>
<evidence type="ECO:0000313" key="5">
    <source>
        <dbReference type="Proteomes" id="UP000490386"/>
    </source>
</evidence>
<dbReference type="PRINTS" id="PR00411">
    <property type="entry name" value="PNDRDTASEI"/>
</dbReference>
<keyword evidence="5" id="KW-1185">Reference proteome</keyword>
<feature type="domain" description="BFD-like [2Fe-2S]-binding" evidence="2">
    <location>
        <begin position="398"/>
        <end position="450"/>
    </location>
</feature>
<dbReference type="Pfam" id="PF07992">
    <property type="entry name" value="Pyr_redox_2"/>
    <property type="match status" value="1"/>
</dbReference>
<evidence type="ECO:0000259" key="2">
    <source>
        <dbReference type="Pfam" id="PF04324"/>
    </source>
</evidence>
<dbReference type="InterPro" id="IPR041854">
    <property type="entry name" value="BFD-like_2Fe2S-bd_dom_sf"/>
</dbReference>
<dbReference type="SUPFAM" id="SSF51905">
    <property type="entry name" value="FAD/NAD(P)-binding domain"/>
    <property type="match status" value="1"/>
</dbReference>
<sequence>MTSTQRGRRHVAVVGGGPAGLAAAVAAAEHGARVTLIESGRELGGQYWRHLPGERDGHGQAVLHHGWSTYQDLERRVRSTPDITVLAETSVWAVDAPTAAGHGAGLGIPTLQLLTGPADAATRVPSTLGPDAIVIATGAHDRTLPFPGWDLPGVSTGGAAQAFAKSERIAVGGNVVVAGAGPFLLPVAASLAQVGSRVIEVVEANRIPRLASGWLPRPWQLAGAPGKVSELFGYVAGQLRHRIPYRVGEAVVEAHGDGRVERVTIASVDAEWRPIPGSERQVACDAVCVTHGFTPRLEVAIAAGCALGDDRFVVIDESCATSAGGVYAAGEVTGIGGVDLSLAEGRVAGHCGAGGSSRDAQVSDAQRKRAVFGAFAARIDAAHGVRPGWQDWLRDDTIVCRCEEVTAGQLRRKAAATGSRSLRSQKLATRAGLGICQARICGRSAEELLQAATGSTGELDEGIVDRRPIQTPIRLAELAGISEEQHPLTGRQDP</sequence>
<dbReference type="RefSeq" id="WP_151422277.1">
    <property type="nucleotide sequence ID" value="NZ_WBJX01000001.1"/>
</dbReference>
<dbReference type="PRINTS" id="PR00368">
    <property type="entry name" value="FADPNR"/>
</dbReference>
<dbReference type="EMBL" id="WBJX01000001">
    <property type="protein sequence ID" value="KAB1639274.1"/>
    <property type="molecule type" value="Genomic_DNA"/>
</dbReference>
<dbReference type="CDD" id="cd19946">
    <property type="entry name" value="GlpA-like_Fer2_BFD-like"/>
    <property type="match status" value="1"/>
</dbReference>
<dbReference type="InterPro" id="IPR017224">
    <property type="entry name" value="Opine_Oxase_asu/HCN_bsu"/>
</dbReference>
<dbReference type="InterPro" id="IPR051691">
    <property type="entry name" value="Metab_Enz_Cyan_OpOx_G3PDH"/>
</dbReference>
<name>A0A7J5B5C5_9MICO</name>
<dbReference type="AlphaFoldDB" id="A0A7J5B5C5"/>
<evidence type="ECO:0000259" key="3">
    <source>
        <dbReference type="Pfam" id="PF07992"/>
    </source>
</evidence>
<accession>A0A7J5B5C5</accession>
<protein>
    <submittedName>
        <fullName evidence="4">FAD-dependent oxidoreductase</fullName>
    </submittedName>
</protein>
<dbReference type="Gene3D" id="3.50.50.60">
    <property type="entry name" value="FAD/NAD(P)-binding domain"/>
    <property type="match status" value="3"/>
</dbReference>
<dbReference type="OrthoDB" id="9801699at2"/>
<dbReference type="InterPro" id="IPR007419">
    <property type="entry name" value="BFD-like_2Fe2S-bd_dom"/>
</dbReference>
<dbReference type="Gene3D" id="1.10.10.1100">
    <property type="entry name" value="BFD-like [2Fe-2S]-binding domain"/>
    <property type="match status" value="1"/>
</dbReference>
<dbReference type="PANTHER" id="PTHR42949">
    <property type="entry name" value="ANAEROBIC GLYCEROL-3-PHOSPHATE DEHYDROGENASE SUBUNIT B"/>
    <property type="match status" value="1"/>
</dbReference>
<organism evidence="4 5">
    <name type="scientific">Pseudoclavibacter terrae</name>
    <dbReference type="NCBI Taxonomy" id="1530195"/>
    <lineage>
        <taxon>Bacteria</taxon>
        <taxon>Bacillati</taxon>
        <taxon>Actinomycetota</taxon>
        <taxon>Actinomycetes</taxon>
        <taxon>Micrococcales</taxon>
        <taxon>Microbacteriaceae</taxon>
        <taxon>Pseudoclavibacter</taxon>
    </lineage>
</organism>
<evidence type="ECO:0000313" key="4">
    <source>
        <dbReference type="EMBL" id="KAB1639274.1"/>
    </source>
</evidence>
<dbReference type="GO" id="GO:0016491">
    <property type="term" value="F:oxidoreductase activity"/>
    <property type="evidence" value="ECO:0007669"/>
    <property type="project" value="UniProtKB-KW"/>
</dbReference>
<evidence type="ECO:0000256" key="1">
    <source>
        <dbReference type="ARBA" id="ARBA00023002"/>
    </source>
</evidence>
<feature type="domain" description="FAD/NAD(P)-binding" evidence="3">
    <location>
        <begin position="10"/>
        <end position="334"/>
    </location>
</feature>